<proteinExistence type="predicted"/>
<gene>
    <name evidence="2" type="ORF">FAB82_16685</name>
</gene>
<dbReference type="EMBL" id="STGY01000062">
    <property type="protein sequence ID" value="THV39756.1"/>
    <property type="molecule type" value="Genomic_DNA"/>
</dbReference>
<reference evidence="2 3" key="2">
    <citation type="submission" date="2019-05" db="EMBL/GenBank/DDBJ databases">
        <title>Glycomyces buryatensis sp. nov.</title>
        <authorList>
            <person name="Nikitina E."/>
        </authorList>
    </citation>
    <scope>NUCLEOTIDE SEQUENCE [LARGE SCALE GENOMIC DNA]</scope>
    <source>
        <strain evidence="2 3">18</strain>
    </source>
</reference>
<name>A0A4V4HRY3_9ACTN</name>
<comment type="caution">
    <text evidence="2">The sequence shown here is derived from an EMBL/GenBank/DDBJ whole genome shotgun (WGS) entry which is preliminary data.</text>
</comment>
<evidence type="ECO:0000256" key="1">
    <source>
        <dbReference type="SAM" id="Phobius"/>
    </source>
</evidence>
<dbReference type="Proteomes" id="UP000308760">
    <property type="component" value="Unassembled WGS sequence"/>
</dbReference>
<feature type="transmembrane region" description="Helical" evidence="1">
    <location>
        <begin position="48"/>
        <end position="69"/>
    </location>
</feature>
<feature type="transmembrane region" description="Helical" evidence="1">
    <location>
        <begin position="20"/>
        <end position="42"/>
    </location>
</feature>
<keyword evidence="1" id="KW-0472">Membrane</keyword>
<reference evidence="3" key="1">
    <citation type="submission" date="2019-04" db="EMBL/GenBank/DDBJ databases">
        <title>Nocardioides xinjiangensis sp. nov.</title>
        <authorList>
            <person name="Liu S."/>
        </authorList>
    </citation>
    <scope>NUCLEOTIDE SEQUENCE [LARGE SCALE GENOMIC DNA]</scope>
    <source>
        <strain evidence="3">18</strain>
    </source>
</reference>
<protein>
    <submittedName>
        <fullName evidence="2">Uncharacterized protein</fullName>
    </submittedName>
</protein>
<keyword evidence="1" id="KW-0812">Transmembrane</keyword>
<evidence type="ECO:0000313" key="2">
    <source>
        <dbReference type="EMBL" id="THV39756.1"/>
    </source>
</evidence>
<organism evidence="2 3">
    <name type="scientific">Glycomyces buryatensis</name>
    <dbReference type="NCBI Taxonomy" id="2570927"/>
    <lineage>
        <taxon>Bacteria</taxon>
        <taxon>Bacillati</taxon>
        <taxon>Actinomycetota</taxon>
        <taxon>Actinomycetes</taxon>
        <taxon>Glycomycetales</taxon>
        <taxon>Glycomycetaceae</taxon>
        <taxon>Glycomyces</taxon>
    </lineage>
</organism>
<accession>A0A4V4HRY3</accession>
<dbReference type="RefSeq" id="WP_136535675.1">
    <property type="nucleotide sequence ID" value="NZ_STGY01000062.1"/>
</dbReference>
<dbReference type="OrthoDB" id="5193002at2"/>
<keyword evidence="3" id="KW-1185">Reference proteome</keyword>
<evidence type="ECO:0000313" key="3">
    <source>
        <dbReference type="Proteomes" id="UP000308760"/>
    </source>
</evidence>
<dbReference type="AlphaFoldDB" id="A0A4V4HRY3"/>
<keyword evidence="1" id="KW-1133">Transmembrane helix</keyword>
<sequence>MERFDDEIERTVLRAGRSSFWLTIMAVLTLIFGAVGGIAATGDAGGGFLLGSFATAALLYGIGQIVNLMGMQLMETWRQGRRAESDEEKQ</sequence>